<evidence type="ECO:0000256" key="5">
    <source>
        <dbReference type="ARBA" id="ARBA00023136"/>
    </source>
</evidence>
<keyword evidence="4 6" id="KW-1133">Transmembrane helix</keyword>
<feature type="transmembrane region" description="Helical" evidence="6">
    <location>
        <begin position="368"/>
        <end position="386"/>
    </location>
</feature>
<reference evidence="7 8" key="1">
    <citation type="submission" date="2019-11" db="EMBL/GenBank/DDBJ databases">
        <authorList>
            <person name="Khan S.A."/>
            <person name="Jeon C.O."/>
            <person name="Chun B.H."/>
        </authorList>
    </citation>
    <scope>NUCLEOTIDE SEQUENCE [LARGE SCALE GENOMIC DNA]</scope>
    <source>
        <strain evidence="7 8">IMCC 1097</strain>
    </source>
</reference>
<keyword evidence="8" id="KW-1185">Reference proteome</keyword>
<feature type="transmembrane region" description="Helical" evidence="6">
    <location>
        <begin position="45"/>
        <end position="62"/>
    </location>
</feature>
<dbReference type="InterPro" id="IPR002797">
    <property type="entry name" value="Polysacc_synth"/>
</dbReference>
<keyword evidence="5 6" id="KW-0472">Membrane</keyword>
<dbReference type="InterPro" id="IPR050833">
    <property type="entry name" value="Poly_Biosynth_Transport"/>
</dbReference>
<dbReference type="GO" id="GO:0005886">
    <property type="term" value="C:plasma membrane"/>
    <property type="evidence" value="ECO:0007669"/>
    <property type="project" value="UniProtKB-SubCell"/>
</dbReference>
<sequence length="419" mass="46944">MGFAKAAILNGFAVAVRLLCLLGINKVLAITVGPSGYLLVGQLQNVLQIASVIGSFAINTGVTKYTSEYDNDLLKQQALWKTSVNLSVIGGISSSVIFWVAAEEFANWIFDDGALSIVFRWVAIGVPFFILNNMLLSIVNGKRDINNYVAAHVWTSISSVIVTCFLVYRYGVLGSLIGLATYQILAVLVNGYLLTKRSWFRVEHLIGRIDRSIIRELFGFTVMASVTALVIPITHIAIRNYLTEIFTSSDAGYWEAMWRLSSAYLLIFSSSLAVYYVPQLARLHTYSDIYREVKRGYVFIFPAACVVCLFIYLFRIDLISNLFSVEFLKIVDLLPWQLVGDVLRVASWILSFIMLAKAMVALYVSTEILNSILFYGLTVFLCDYLGLQGVAVAHAVSCFVYFLVMVVFVRKHLKKEYNK</sequence>
<keyword evidence="3 6" id="KW-0812">Transmembrane</keyword>
<dbReference type="Pfam" id="PF01943">
    <property type="entry name" value="Polysacc_synt"/>
    <property type="match status" value="1"/>
</dbReference>
<dbReference type="PANTHER" id="PTHR30250">
    <property type="entry name" value="PST FAMILY PREDICTED COLANIC ACID TRANSPORTER"/>
    <property type="match status" value="1"/>
</dbReference>
<feature type="transmembrane region" description="Helical" evidence="6">
    <location>
        <begin position="83"/>
        <end position="102"/>
    </location>
</feature>
<feature type="transmembrane region" description="Helical" evidence="6">
    <location>
        <begin position="297"/>
        <end position="314"/>
    </location>
</feature>
<dbReference type="PANTHER" id="PTHR30250:SF30">
    <property type="entry name" value="LIPID III FLIPPASE"/>
    <property type="match status" value="1"/>
</dbReference>
<dbReference type="OrthoDB" id="9769862at2"/>
<feature type="transmembrane region" description="Helical" evidence="6">
    <location>
        <begin position="216"/>
        <end position="238"/>
    </location>
</feature>
<dbReference type="GO" id="GO:0009246">
    <property type="term" value="P:enterobacterial common antigen biosynthetic process"/>
    <property type="evidence" value="ECO:0007669"/>
    <property type="project" value="InterPro"/>
</dbReference>
<evidence type="ECO:0000313" key="7">
    <source>
        <dbReference type="EMBL" id="QGG80634.1"/>
    </source>
</evidence>
<organism evidence="7 8">
    <name type="scientific">Litorivicinus lipolyticus</name>
    <dbReference type="NCBI Taxonomy" id="418701"/>
    <lineage>
        <taxon>Bacteria</taxon>
        <taxon>Pseudomonadati</taxon>
        <taxon>Pseudomonadota</taxon>
        <taxon>Gammaproteobacteria</taxon>
        <taxon>Oceanospirillales</taxon>
        <taxon>Litorivicinaceae</taxon>
        <taxon>Litorivicinus</taxon>
    </lineage>
</organism>
<evidence type="ECO:0000256" key="4">
    <source>
        <dbReference type="ARBA" id="ARBA00022989"/>
    </source>
</evidence>
<evidence type="ECO:0000313" key="8">
    <source>
        <dbReference type="Proteomes" id="UP000388235"/>
    </source>
</evidence>
<dbReference type="RefSeq" id="WP_153714138.1">
    <property type="nucleotide sequence ID" value="NZ_CP045871.1"/>
</dbReference>
<comment type="subcellular location">
    <subcellularLocation>
        <location evidence="1">Cell membrane</location>
        <topology evidence="1">Multi-pass membrane protein</topology>
    </subcellularLocation>
</comment>
<evidence type="ECO:0000256" key="1">
    <source>
        <dbReference type="ARBA" id="ARBA00004651"/>
    </source>
</evidence>
<proteinExistence type="predicted"/>
<feature type="transmembrane region" description="Helical" evidence="6">
    <location>
        <begin position="392"/>
        <end position="409"/>
    </location>
</feature>
<feature type="transmembrane region" description="Helical" evidence="6">
    <location>
        <begin position="258"/>
        <end position="277"/>
    </location>
</feature>
<keyword evidence="2" id="KW-1003">Cell membrane</keyword>
<feature type="transmembrane region" description="Helical" evidence="6">
    <location>
        <begin position="148"/>
        <end position="170"/>
    </location>
</feature>
<dbReference type="EMBL" id="CP045871">
    <property type="protein sequence ID" value="QGG80634.1"/>
    <property type="molecule type" value="Genomic_DNA"/>
</dbReference>
<feature type="transmembrane region" description="Helical" evidence="6">
    <location>
        <begin position="114"/>
        <end position="136"/>
    </location>
</feature>
<dbReference type="InterPro" id="IPR044550">
    <property type="entry name" value="WzxE"/>
</dbReference>
<accession>A0A5Q2QC02</accession>
<feature type="transmembrane region" description="Helical" evidence="6">
    <location>
        <begin position="176"/>
        <end position="195"/>
    </location>
</feature>
<name>A0A5Q2QC02_9GAMM</name>
<dbReference type="Proteomes" id="UP000388235">
    <property type="component" value="Chromosome"/>
</dbReference>
<dbReference type="KEGG" id="llp:GH975_08645"/>
<dbReference type="AlphaFoldDB" id="A0A5Q2QC02"/>
<evidence type="ECO:0000256" key="2">
    <source>
        <dbReference type="ARBA" id="ARBA00022475"/>
    </source>
</evidence>
<protein>
    <submittedName>
        <fullName evidence="7">Oligosaccharide flippase family protein</fullName>
    </submittedName>
</protein>
<feature type="transmembrane region" description="Helical" evidence="6">
    <location>
        <begin position="334"/>
        <end position="356"/>
    </location>
</feature>
<evidence type="ECO:0000256" key="3">
    <source>
        <dbReference type="ARBA" id="ARBA00022692"/>
    </source>
</evidence>
<gene>
    <name evidence="7" type="ORF">GH975_08645</name>
</gene>
<evidence type="ECO:0000256" key="6">
    <source>
        <dbReference type="SAM" id="Phobius"/>
    </source>
</evidence>
<dbReference type="CDD" id="cd13125">
    <property type="entry name" value="MATE_like_10"/>
    <property type="match status" value="1"/>
</dbReference>